<dbReference type="NCBIfam" id="NF046077">
    <property type="entry name" value="LPS_M949_RS01915"/>
    <property type="match status" value="1"/>
</dbReference>
<dbReference type="EMBL" id="AP035888">
    <property type="protein sequence ID" value="BFP66829.1"/>
    <property type="molecule type" value="Genomic_DNA"/>
</dbReference>
<gene>
    <name evidence="1" type="ORF">Pbs1_01720</name>
</gene>
<organism evidence="1">
    <name type="scientific">Tenacibaculum sp. Pbs-1</name>
    <dbReference type="NCBI Taxonomy" id="3238748"/>
    <lineage>
        <taxon>Bacteria</taxon>
        <taxon>Pseudomonadati</taxon>
        <taxon>Bacteroidota</taxon>
        <taxon>Flavobacteriia</taxon>
        <taxon>Flavobacteriales</taxon>
        <taxon>Flavobacteriaceae</taxon>
        <taxon>Tenacibaculum</taxon>
    </lineage>
</organism>
<proteinExistence type="predicted"/>
<dbReference type="InterPro" id="IPR058148">
    <property type="entry name" value="M949_RS01915-like_dom"/>
</dbReference>
<protein>
    <recommendedName>
        <fullName evidence="2">EF-hand domain-containing protein</fullName>
    </recommendedName>
</protein>
<name>A0AB33KYL5_9FLAO</name>
<reference evidence="1" key="1">
    <citation type="submission" date="2024-08" db="EMBL/GenBank/DDBJ databases">
        <title>Whole genome sequence of Tenacibaculum sp. strain pbs-1 associated with black-spot shell disease in Akoya pearl oysters.</title>
        <authorList>
            <person name="Sakatoku A."/>
            <person name="Suzuki T."/>
            <person name="Hatano K."/>
            <person name="Seki M."/>
            <person name="Tanaka D."/>
            <person name="Nakamura S."/>
            <person name="Suzuki N."/>
            <person name="Isshiki T."/>
        </authorList>
    </citation>
    <scope>NUCLEOTIDE SEQUENCE</scope>
    <source>
        <strain evidence="1">Pbs-1</strain>
    </source>
</reference>
<dbReference type="AlphaFoldDB" id="A0AB33KYL5"/>
<accession>A0AB33KYL5</accession>
<evidence type="ECO:0000313" key="1">
    <source>
        <dbReference type="EMBL" id="BFP66829.1"/>
    </source>
</evidence>
<evidence type="ECO:0008006" key="2">
    <source>
        <dbReference type="Google" id="ProtNLM"/>
    </source>
</evidence>
<sequence>MKSILSLIFVLYLSSIGFSQSLITSSKLLNKKEVHSIFTNSVKTKLEIENTIYKTYEYNDREGKHFIVMIENNLNCKGSKKCSDAIKAYYFSYKNGLFSTKWKLNDFILPKDNEVPKEHAIYFWTKYLKLKDFDNDGLIEPVIVYGTLGMNGKGDGRIKILIYHHGKKRAIRHQNGTLDYERNTQVDKLFYKLPKEIQNSVTDIIHSINENSHGIFPHGWQDAMKNKKLKFDETL</sequence>